<protein>
    <submittedName>
        <fullName evidence="1">Uncharacterized protein</fullName>
    </submittedName>
</protein>
<proteinExistence type="predicted"/>
<reference evidence="1" key="2">
    <citation type="journal article" date="2022" name="New Phytol.">
        <title>Evolutionary transition to the ectomycorrhizal habit in the genomes of a hyperdiverse lineage of mushroom-forming fungi.</title>
        <authorList>
            <person name="Looney B."/>
            <person name="Miyauchi S."/>
            <person name="Morin E."/>
            <person name="Drula E."/>
            <person name="Courty P.E."/>
            <person name="Kohler A."/>
            <person name="Kuo A."/>
            <person name="LaButti K."/>
            <person name="Pangilinan J."/>
            <person name="Lipzen A."/>
            <person name="Riley R."/>
            <person name="Andreopoulos W."/>
            <person name="He G."/>
            <person name="Johnson J."/>
            <person name="Nolan M."/>
            <person name="Tritt A."/>
            <person name="Barry K.W."/>
            <person name="Grigoriev I.V."/>
            <person name="Nagy L.G."/>
            <person name="Hibbett D."/>
            <person name="Henrissat B."/>
            <person name="Matheny P.B."/>
            <person name="Labbe J."/>
            <person name="Martin F.M."/>
        </authorList>
    </citation>
    <scope>NUCLEOTIDE SEQUENCE</scope>
    <source>
        <strain evidence="1">FP105234-sp</strain>
    </source>
</reference>
<comment type="caution">
    <text evidence="1">The sequence shown here is derived from an EMBL/GenBank/DDBJ whole genome shotgun (WGS) entry which is preliminary data.</text>
</comment>
<accession>A0ACB8RQN3</accession>
<name>A0ACB8RQN3_9AGAM</name>
<reference evidence="1" key="1">
    <citation type="submission" date="2021-02" db="EMBL/GenBank/DDBJ databases">
        <authorList>
            <consortium name="DOE Joint Genome Institute"/>
            <person name="Ahrendt S."/>
            <person name="Looney B.P."/>
            <person name="Miyauchi S."/>
            <person name="Morin E."/>
            <person name="Drula E."/>
            <person name="Courty P.E."/>
            <person name="Chicoki N."/>
            <person name="Fauchery L."/>
            <person name="Kohler A."/>
            <person name="Kuo A."/>
            <person name="Labutti K."/>
            <person name="Pangilinan J."/>
            <person name="Lipzen A."/>
            <person name="Riley R."/>
            <person name="Andreopoulos W."/>
            <person name="He G."/>
            <person name="Johnson J."/>
            <person name="Barry K.W."/>
            <person name="Grigoriev I.V."/>
            <person name="Nagy L."/>
            <person name="Hibbett D."/>
            <person name="Henrissat B."/>
            <person name="Matheny P.B."/>
            <person name="Labbe J."/>
            <person name="Martin F."/>
        </authorList>
    </citation>
    <scope>NUCLEOTIDE SEQUENCE</scope>
    <source>
        <strain evidence="1">FP105234-sp</strain>
    </source>
</reference>
<sequence length="225" mass="24402">MSQPTIYAFRGNALSVFAVAPGVREILVVPEQPGPILIRIIGISQTVLLTGQEQRDEAVPTSDPEEEDLQEYPTPGSGLSDELTVLSPRQPSSARAITPQSPNHDDGSETETDSITLENLSHEYGPHRKAIPREHISKVLDGLSFPRLTGDSACQTTSTHFIEAHRGAGQMASPAKSVASSVTESEADSVKLENLSLLYAICEQPVPRQEITRLLDRARWPRSGS</sequence>
<dbReference type="EMBL" id="MU275930">
    <property type="protein sequence ID" value="KAI0046242.1"/>
    <property type="molecule type" value="Genomic_DNA"/>
</dbReference>
<evidence type="ECO:0000313" key="1">
    <source>
        <dbReference type="EMBL" id="KAI0046242.1"/>
    </source>
</evidence>
<dbReference type="Proteomes" id="UP000814033">
    <property type="component" value="Unassembled WGS sequence"/>
</dbReference>
<evidence type="ECO:0000313" key="2">
    <source>
        <dbReference type="Proteomes" id="UP000814033"/>
    </source>
</evidence>
<gene>
    <name evidence="1" type="ORF">FA95DRAFT_1560273</name>
</gene>
<keyword evidence="2" id="KW-1185">Reference proteome</keyword>
<organism evidence="1 2">
    <name type="scientific">Auriscalpium vulgare</name>
    <dbReference type="NCBI Taxonomy" id="40419"/>
    <lineage>
        <taxon>Eukaryota</taxon>
        <taxon>Fungi</taxon>
        <taxon>Dikarya</taxon>
        <taxon>Basidiomycota</taxon>
        <taxon>Agaricomycotina</taxon>
        <taxon>Agaricomycetes</taxon>
        <taxon>Russulales</taxon>
        <taxon>Auriscalpiaceae</taxon>
        <taxon>Auriscalpium</taxon>
    </lineage>
</organism>